<keyword evidence="5" id="KW-0997">Cell inner membrane</keyword>
<feature type="region of interest" description="Disordered" evidence="10">
    <location>
        <begin position="104"/>
        <end position="136"/>
    </location>
</feature>
<dbReference type="GO" id="GO:0005886">
    <property type="term" value="C:plasma membrane"/>
    <property type="evidence" value="ECO:0007669"/>
    <property type="project" value="UniProtKB-SubCell"/>
</dbReference>
<evidence type="ECO:0000256" key="2">
    <source>
        <dbReference type="ARBA" id="ARBA00006555"/>
    </source>
</evidence>
<evidence type="ECO:0000256" key="10">
    <source>
        <dbReference type="SAM" id="MobiDB-lite"/>
    </source>
</evidence>
<name>A0A849SPY3_UNCEI</name>
<organism evidence="13 14">
    <name type="scientific">Eiseniibacteriota bacterium</name>
    <dbReference type="NCBI Taxonomy" id="2212470"/>
    <lineage>
        <taxon>Bacteria</taxon>
        <taxon>Candidatus Eiseniibacteriota</taxon>
    </lineage>
</organism>
<evidence type="ECO:0000256" key="8">
    <source>
        <dbReference type="ARBA" id="ARBA00022989"/>
    </source>
</evidence>
<reference evidence="13 14" key="1">
    <citation type="submission" date="2020-04" db="EMBL/GenBank/DDBJ databases">
        <title>Metagenomic profiling of ammonia- and methane-oxidizing microorganisms in a Dutch drinking water treatment plant.</title>
        <authorList>
            <person name="Poghosyan L."/>
            <person name="Leucker S."/>
        </authorList>
    </citation>
    <scope>NUCLEOTIDE SEQUENCE [LARGE SCALE GENOMIC DNA]</scope>
    <source>
        <strain evidence="13">S-RSF-IL-03</strain>
    </source>
</reference>
<keyword evidence="6 11" id="KW-0812">Transmembrane</keyword>
<feature type="domain" description="TonB C-terminal" evidence="12">
    <location>
        <begin position="152"/>
        <end position="242"/>
    </location>
</feature>
<dbReference type="AlphaFoldDB" id="A0A849SPY3"/>
<gene>
    <name evidence="13" type="ORF">HOP12_07585</name>
</gene>
<evidence type="ECO:0000313" key="14">
    <source>
        <dbReference type="Proteomes" id="UP000580839"/>
    </source>
</evidence>
<evidence type="ECO:0000313" key="13">
    <source>
        <dbReference type="EMBL" id="NOT34015.1"/>
    </source>
</evidence>
<keyword evidence="9 11" id="KW-0472">Membrane</keyword>
<evidence type="ECO:0000256" key="6">
    <source>
        <dbReference type="ARBA" id="ARBA00022692"/>
    </source>
</evidence>
<dbReference type="NCBIfam" id="TIGR01352">
    <property type="entry name" value="tonB_Cterm"/>
    <property type="match status" value="1"/>
</dbReference>
<keyword evidence="4" id="KW-1003">Cell membrane</keyword>
<dbReference type="Gene3D" id="3.30.1150.10">
    <property type="match status" value="1"/>
</dbReference>
<evidence type="ECO:0000256" key="1">
    <source>
        <dbReference type="ARBA" id="ARBA00004383"/>
    </source>
</evidence>
<evidence type="ECO:0000256" key="9">
    <source>
        <dbReference type="ARBA" id="ARBA00023136"/>
    </source>
</evidence>
<dbReference type="InterPro" id="IPR051045">
    <property type="entry name" value="TonB-dependent_transducer"/>
</dbReference>
<evidence type="ECO:0000259" key="12">
    <source>
        <dbReference type="PROSITE" id="PS52015"/>
    </source>
</evidence>
<comment type="subcellular location">
    <subcellularLocation>
        <location evidence="1">Cell inner membrane</location>
        <topology evidence="1">Single-pass membrane protein</topology>
        <orientation evidence="1">Periplasmic side</orientation>
    </subcellularLocation>
</comment>
<evidence type="ECO:0000256" key="4">
    <source>
        <dbReference type="ARBA" id="ARBA00022475"/>
    </source>
</evidence>
<evidence type="ECO:0000256" key="11">
    <source>
        <dbReference type="SAM" id="Phobius"/>
    </source>
</evidence>
<dbReference type="Proteomes" id="UP000580839">
    <property type="component" value="Unassembled WGS sequence"/>
</dbReference>
<sequence>MTRTVVLHEFMPYGAPDLQSVERRHLIAALSCAMSMSLALFLGLAPLLGRTTRARPVASVRVTLERFETTPMLPPPADRARPLPPVRPTPPCEVAEVRQVEVAPPELHREPETGTPIGNSESMDSGVRSTPKGEVGSPAELEVLPELGVHVPRDEEPVVWHRVAPEYPEVLKLAGFEGRVTFQALIGRDGRVARIEVMGRDANPMFENAARAALLQWRFEPARAAGHPVAVWVAVPFRFTLR</sequence>
<proteinExistence type="inferred from homology"/>
<keyword evidence="3" id="KW-0813">Transport</keyword>
<keyword evidence="8 11" id="KW-1133">Transmembrane helix</keyword>
<protein>
    <submittedName>
        <fullName evidence="13">Energy transducer TonB</fullName>
    </submittedName>
</protein>
<evidence type="ECO:0000256" key="3">
    <source>
        <dbReference type="ARBA" id="ARBA00022448"/>
    </source>
</evidence>
<comment type="similarity">
    <text evidence="2">Belongs to the TonB family.</text>
</comment>
<dbReference type="EMBL" id="JABFRW010000087">
    <property type="protein sequence ID" value="NOT34015.1"/>
    <property type="molecule type" value="Genomic_DNA"/>
</dbReference>
<keyword evidence="7" id="KW-0653">Protein transport</keyword>
<feature type="transmembrane region" description="Helical" evidence="11">
    <location>
        <begin position="26"/>
        <end position="48"/>
    </location>
</feature>
<evidence type="ECO:0000256" key="7">
    <source>
        <dbReference type="ARBA" id="ARBA00022927"/>
    </source>
</evidence>
<dbReference type="PROSITE" id="PS52015">
    <property type="entry name" value="TONB_CTD"/>
    <property type="match status" value="1"/>
</dbReference>
<dbReference type="GO" id="GO:0015031">
    <property type="term" value="P:protein transport"/>
    <property type="evidence" value="ECO:0007669"/>
    <property type="project" value="UniProtKB-KW"/>
</dbReference>
<dbReference type="Pfam" id="PF03544">
    <property type="entry name" value="TonB_C"/>
    <property type="match status" value="1"/>
</dbReference>
<comment type="caution">
    <text evidence="13">The sequence shown here is derived from an EMBL/GenBank/DDBJ whole genome shotgun (WGS) entry which is preliminary data.</text>
</comment>
<accession>A0A849SPY3</accession>
<dbReference type="SUPFAM" id="SSF74653">
    <property type="entry name" value="TolA/TonB C-terminal domain"/>
    <property type="match status" value="1"/>
</dbReference>
<dbReference type="InterPro" id="IPR037682">
    <property type="entry name" value="TonB_C"/>
</dbReference>
<dbReference type="PANTHER" id="PTHR33446">
    <property type="entry name" value="PROTEIN TONB-RELATED"/>
    <property type="match status" value="1"/>
</dbReference>
<dbReference type="InterPro" id="IPR006260">
    <property type="entry name" value="TonB/TolA_C"/>
</dbReference>
<evidence type="ECO:0000256" key="5">
    <source>
        <dbReference type="ARBA" id="ARBA00022519"/>
    </source>
</evidence>
<dbReference type="GO" id="GO:0055085">
    <property type="term" value="P:transmembrane transport"/>
    <property type="evidence" value="ECO:0007669"/>
    <property type="project" value="InterPro"/>
</dbReference>